<dbReference type="SUPFAM" id="SSF52540">
    <property type="entry name" value="P-loop containing nucleoside triphosphate hydrolases"/>
    <property type="match status" value="1"/>
</dbReference>
<dbReference type="OrthoDB" id="7697904at2759"/>
<dbReference type="GO" id="GO:0016787">
    <property type="term" value="F:hydrolase activity"/>
    <property type="evidence" value="ECO:0007669"/>
    <property type="project" value="UniProtKB-KW"/>
</dbReference>
<name>A0A8K0KP02_LADFU</name>
<evidence type="ECO:0000313" key="4">
    <source>
        <dbReference type="Proteomes" id="UP000792457"/>
    </source>
</evidence>
<dbReference type="GO" id="GO:0006281">
    <property type="term" value="P:DNA repair"/>
    <property type="evidence" value="ECO:0007669"/>
    <property type="project" value="UniProtKB-KW"/>
</dbReference>
<reference evidence="3" key="2">
    <citation type="submission" date="2017-10" db="EMBL/GenBank/DDBJ databases">
        <title>Ladona fulva Genome sequencing and assembly.</title>
        <authorList>
            <person name="Murali S."/>
            <person name="Richards S."/>
            <person name="Bandaranaike D."/>
            <person name="Bellair M."/>
            <person name="Blankenburg K."/>
            <person name="Chao H."/>
            <person name="Dinh H."/>
            <person name="Doddapaneni H."/>
            <person name="Dugan-Rocha S."/>
            <person name="Elkadiri S."/>
            <person name="Gnanaolivu R."/>
            <person name="Hernandez B."/>
            <person name="Skinner E."/>
            <person name="Javaid M."/>
            <person name="Lee S."/>
            <person name="Li M."/>
            <person name="Ming W."/>
            <person name="Munidasa M."/>
            <person name="Muniz J."/>
            <person name="Nguyen L."/>
            <person name="Hughes D."/>
            <person name="Osuji N."/>
            <person name="Pu L.-L."/>
            <person name="Puazo M."/>
            <person name="Qu C."/>
            <person name="Quiroz J."/>
            <person name="Raj R."/>
            <person name="Weissenberger G."/>
            <person name="Xin Y."/>
            <person name="Zou X."/>
            <person name="Han Y."/>
            <person name="Worley K."/>
            <person name="Muzny D."/>
            <person name="Gibbs R."/>
        </authorList>
    </citation>
    <scope>NUCLEOTIDE SEQUENCE</scope>
    <source>
        <strain evidence="3">Sampled in the wild</strain>
    </source>
</reference>
<sequence length="103" mass="12043">MIWNSKRQTSWQKQKCGFERIKRAVEINVHPEKCIFIDGPGGSGKTFLYRAVINYFRGKGNIVLPFSKCRKYLKKYVNGIIEQCISVKMDIDDGQTYLMYHES</sequence>
<evidence type="ECO:0000259" key="2">
    <source>
        <dbReference type="Pfam" id="PF05970"/>
    </source>
</evidence>
<comment type="similarity">
    <text evidence="1">Belongs to the helicase family.</text>
</comment>
<comment type="cofactor">
    <cofactor evidence="1">
        <name>Mg(2+)</name>
        <dbReference type="ChEBI" id="CHEBI:18420"/>
    </cofactor>
</comment>
<comment type="caution">
    <text evidence="3">The sequence shown here is derived from an EMBL/GenBank/DDBJ whole genome shotgun (WGS) entry which is preliminary data.</text>
</comment>
<organism evidence="3 4">
    <name type="scientific">Ladona fulva</name>
    <name type="common">Scarce chaser dragonfly</name>
    <name type="synonym">Libellula fulva</name>
    <dbReference type="NCBI Taxonomy" id="123851"/>
    <lineage>
        <taxon>Eukaryota</taxon>
        <taxon>Metazoa</taxon>
        <taxon>Ecdysozoa</taxon>
        <taxon>Arthropoda</taxon>
        <taxon>Hexapoda</taxon>
        <taxon>Insecta</taxon>
        <taxon>Pterygota</taxon>
        <taxon>Palaeoptera</taxon>
        <taxon>Odonata</taxon>
        <taxon>Epiprocta</taxon>
        <taxon>Anisoptera</taxon>
        <taxon>Libelluloidea</taxon>
        <taxon>Libellulidae</taxon>
        <taxon>Ladona</taxon>
    </lineage>
</organism>
<keyword evidence="1" id="KW-0378">Hydrolase</keyword>
<dbReference type="InterPro" id="IPR010285">
    <property type="entry name" value="DNA_helicase_pif1-like_DEAD"/>
</dbReference>
<dbReference type="GO" id="GO:0005524">
    <property type="term" value="F:ATP binding"/>
    <property type="evidence" value="ECO:0007669"/>
    <property type="project" value="UniProtKB-KW"/>
</dbReference>
<gene>
    <name evidence="3" type="ORF">J437_LFUL018550</name>
</gene>
<dbReference type="GO" id="GO:0043139">
    <property type="term" value="F:5'-3' DNA helicase activity"/>
    <property type="evidence" value="ECO:0007669"/>
    <property type="project" value="UniProtKB-EC"/>
</dbReference>
<dbReference type="Pfam" id="PF05970">
    <property type="entry name" value="PIF1"/>
    <property type="match status" value="1"/>
</dbReference>
<accession>A0A8K0KP02</accession>
<keyword evidence="1" id="KW-0347">Helicase</keyword>
<dbReference type="EMBL" id="KZ309392">
    <property type="protein sequence ID" value="KAG8238607.1"/>
    <property type="molecule type" value="Genomic_DNA"/>
</dbReference>
<protein>
    <recommendedName>
        <fullName evidence="1">ATP-dependent DNA helicase</fullName>
        <ecNumber evidence="1">5.6.2.3</ecNumber>
    </recommendedName>
</protein>
<keyword evidence="1" id="KW-0234">DNA repair</keyword>
<dbReference type="EC" id="5.6.2.3" evidence="1"/>
<dbReference type="InterPro" id="IPR027417">
    <property type="entry name" value="P-loop_NTPase"/>
</dbReference>
<dbReference type="GO" id="GO:0000723">
    <property type="term" value="P:telomere maintenance"/>
    <property type="evidence" value="ECO:0007669"/>
    <property type="project" value="InterPro"/>
</dbReference>
<dbReference type="GO" id="GO:0006310">
    <property type="term" value="P:DNA recombination"/>
    <property type="evidence" value="ECO:0007669"/>
    <property type="project" value="UniProtKB-KW"/>
</dbReference>
<proteinExistence type="inferred from homology"/>
<reference evidence="3" key="1">
    <citation type="submission" date="2013-04" db="EMBL/GenBank/DDBJ databases">
        <authorList>
            <person name="Qu J."/>
            <person name="Murali S.C."/>
            <person name="Bandaranaike D."/>
            <person name="Bellair M."/>
            <person name="Blankenburg K."/>
            <person name="Chao H."/>
            <person name="Dinh H."/>
            <person name="Doddapaneni H."/>
            <person name="Downs B."/>
            <person name="Dugan-Rocha S."/>
            <person name="Elkadiri S."/>
            <person name="Gnanaolivu R.D."/>
            <person name="Hernandez B."/>
            <person name="Javaid M."/>
            <person name="Jayaseelan J.C."/>
            <person name="Lee S."/>
            <person name="Li M."/>
            <person name="Ming W."/>
            <person name="Munidasa M."/>
            <person name="Muniz J."/>
            <person name="Nguyen L."/>
            <person name="Ongeri F."/>
            <person name="Osuji N."/>
            <person name="Pu L.-L."/>
            <person name="Puazo M."/>
            <person name="Qu C."/>
            <person name="Quiroz J."/>
            <person name="Raj R."/>
            <person name="Weissenberger G."/>
            <person name="Xin Y."/>
            <person name="Zou X."/>
            <person name="Han Y."/>
            <person name="Richards S."/>
            <person name="Worley K."/>
            <person name="Muzny D."/>
            <person name="Gibbs R."/>
        </authorList>
    </citation>
    <scope>NUCLEOTIDE SEQUENCE</scope>
    <source>
        <strain evidence="3">Sampled in the wild</strain>
    </source>
</reference>
<keyword evidence="4" id="KW-1185">Reference proteome</keyword>
<evidence type="ECO:0000256" key="1">
    <source>
        <dbReference type="RuleBase" id="RU363044"/>
    </source>
</evidence>
<feature type="domain" description="DNA helicase Pif1-like DEAD-box helicase" evidence="2">
    <location>
        <begin position="13"/>
        <end position="65"/>
    </location>
</feature>
<comment type="catalytic activity">
    <reaction evidence="1">
        <text>ATP + H2O = ADP + phosphate + H(+)</text>
        <dbReference type="Rhea" id="RHEA:13065"/>
        <dbReference type="ChEBI" id="CHEBI:15377"/>
        <dbReference type="ChEBI" id="CHEBI:15378"/>
        <dbReference type="ChEBI" id="CHEBI:30616"/>
        <dbReference type="ChEBI" id="CHEBI:43474"/>
        <dbReference type="ChEBI" id="CHEBI:456216"/>
        <dbReference type="EC" id="5.6.2.3"/>
    </reaction>
</comment>
<keyword evidence="1" id="KW-0227">DNA damage</keyword>
<evidence type="ECO:0000313" key="3">
    <source>
        <dbReference type="EMBL" id="KAG8238607.1"/>
    </source>
</evidence>
<dbReference type="AlphaFoldDB" id="A0A8K0KP02"/>
<keyword evidence="1" id="KW-0067">ATP-binding</keyword>
<dbReference type="Proteomes" id="UP000792457">
    <property type="component" value="Unassembled WGS sequence"/>
</dbReference>
<dbReference type="Gene3D" id="3.40.50.300">
    <property type="entry name" value="P-loop containing nucleotide triphosphate hydrolases"/>
    <property type="match status" value="1"/>
</dbReference>
<keyword evidence="1" id="KW-0547">Nucleotide-binding</keyword>
<keyword evidence="1" id="KW-0233">DNA recombination</keyword>